<keyword evidence="4" id="KW-0472">Membrane</keyword>
<organism evidence="7 8">
    <name type="scientific">Paenibacillus phytohabitans</name>
    <dbReference type="NCBI Taxonomy" id="2654978"/>
    <lineage>
        <taxon>Bacteria</taxon>
        <taxon>Bacillati</taxon>
        <taxon>Bacillota</taxon>
        <taxon>Bacilli</taxon>
        <taxon>Bacillales</taxon>
        <taxon>Paenibacillaceae</taxon>
        <taxon>Paenibacillus</taxon>
    </lineage>
</organism>
<dbReference type="InterPro" id="IPR004792">
    <property type="entry name" value="BaiN-like"/>
</dbReference>
<dbReference type="Gene3D" id="3.50.50.60">
    <property type="entry name" value="FAD/NAD(P)-binding domain"/>
    <property type="match status" value="1"/>
</dbReference>
<dbReference type="Gene3D" id="1.10.8.260">
    <property type="entry name" value="HI0933 insert domain-like"/>
    <property type="match status" value="1"/>
</dbReference>
<dbReference type="EMBL" id="WHOB01000009">
    <property type="protein sequence ID" value="NOU77370.1"/>
    <property type="molecule type" value="Genomic_DNA"/>
</dbReference>
<evidence type="ECO:0000256" key="4">
    <source>
        <dbReference type="SAM" id="Phobius"/>
    </source>
</evidence>
<dbReference type="InterPro" id="IPR055178">
    <property type="entry name" value="RsdA/BaiN/AoA(So)-like_dom"/>
</dbReference>
<feature type="transmembrane region" description="Helical" evidence="4">
    <location>
        <begin position="6"/>
        <end position="32"/>
    </location>
</feature>
<dbReference type="SUPFAM" id="SSF51905">
    <property type="entry name" value="FAD/NAD(P)-binding domain"/>
    <property type="match status" value="1"/>
</dbReference>
<protein>
    <submittedName>
        <fullName evidence="7">Aminoacetone oxidase family FAD-binding enzyme</fullName>
    </submittedName>
</protein>
<reference evidence="7 8" key="1">
    <citation type="submission" date="2019-10" db="EMBL/GenBank/DDBJ databases">
        <title>Description of Paenibacillus terricola sp. nov.</title>
        <authorList>
            <person name="Carlier A."/>
            <person name="Qi S."/>
        </authorList>
    </citation>
    <scope>NUCLEOTIDE SEQUENCE [LARGE SCALE GENOMIC DNA]</scope>
    <source>
        <strain evidence="7 8">LMG 31459</strain>
    </source>
</reference>
<dbReference type="InterPro" id="IPR023166">
    <property type="entry name" value="BaiN-like_dom_sf"/>
</dbReference>
<proteinExistence type="predicted"/>
<dbReference type="PRINTS" id="PR00368">
    <property type="entry name" value="FADPNR"/>
</dbReference>
<accession>A0ABX1Y8V7</accession>
<dbReference type="SUPFAM" id="SSF160996">
    <property type="entry name" value="HI0933 insert domain-like"/>
    <property type="match status" value="1"/>
</dbReference>
<evidence type="ECO:0000259" key="6">
    <source>
        <dbReference type="Pfam" id="PF22780"/>
    </source>
</evidence>
<evidence type="ECO:0000256" key="1">
    <source>
        <dbReference type="ARBA" id="ARBA00001974"/>
    </source>
</evidence>
<dbReference type="PANTHER" id="PTHR42887">
    <property type="entry name" value="OS12G0638800 PROTEIN"/>
    <property type="match status" value="1"/>
</dbReference>
<sequence>MSNYDVIVIGGGPSGLMACVAAAGHGAAVLLIDKGAKLGRKLGISGGGRCNVTNIKETAELIAHIPGNGRFLYSSFDHFNNRDIIEFFEALGIALKEEDNGRMFPVSDKAASVVSALVGKVRSLGVQIMTDSPVREVIYENGAATGVRLESGKAFSAGAVIIATGGKSVPQTGSTGDGYPWAAAAGHTITELFPTEVPILSREEWIKSGELQGLSLRDVSLTVWNPKGKKVISHRGDMIFTHFGLSGPIALRCSQFLRQVQKKSGTDTVELSIDLFPDLTLQEAENLLQNKLELEPKKAIRNSLKGLLPERLIPLLLAKSGLDGELTGHHLPRTGLQALAALLKRMPVLVYGTRSLAEAFVTGGGVNLKEIDPRTMESKLTQGLYFCGEILDIHGYTGGYNITAAFSTGYTAGKHAAAQPRG</sequence>
<comment type="caution">
    <text evidence="7">The sequence shown here is derived from an EMBL/GenBank/DDBJ whole genome shotgun (WGS) entry which is preliminary data.</text>
</comment>
<evidence type="ECO:0000313" key="8">
    <source>
        <dbReference type="Proteomes" id="UP000596857"/>
    </source>
</evidence>
<dbReference type="InterPro" id="IPR036188">
    <property type="entry name" value="FAD/NAD-bd_sf"/>
</dbReference>
<keyword evidence="3" id="KW-0274">FAD</keyword>
<evidence type="ECO:0000256" key="3">
    <source>
        <dbReference type="ARBA" id="ARBA00022827"/>
    </source>
</evidence>
<keyword evidence="8" id="KW-1185">Reference proteome</keyword>
<gene>
    <name evidence="7" type="ORF">GC101_00570</name>
</gene>
<dbReference type="InterPro" id="IPR057661">
    <property type="entry name" value="RsdA/BaiN/AoA(So)_Rossmann"/>
</dbReference>
<dbReference type="PRINTS" id="PR00411">
    <property type="entry name" value="PNDRDTASEI"/>
</dbReference>
<comment type="cofactor">
    <cofactor evidence="1">
        <name>FAD</name>
        <dbReference type="ChEBI" id="CHEBI:57692"/>
    </cofactor>
</comment>
<feature type="domain" description="RsdA/BaiN/AoA(So)-like Rossmann fold-like" evidence="5">
    <location>
        <begin position="5"/>
        <end position="414"/>
    </location>
</feature>
<evidence type="ECO:0000313" key="7">
    <source>
        <dbReference type="EMBL" id="NOU77370.1"/>
    </source>
</evidence>
<dbReference type="NCBIfam" id="TIGR00275">
    <property type="entry name" value="aminoacetone oxidase family FAD-binding enzyme"/>
    <property type="match status" value="1"/>
</dbReference>
<dbReference type="Proteomes" id="UP000596857">
    <property type="component" value="Unassembled WGS sequence"/>
</dbReference>
<keyword evidence="2" id="KW-0285">Flavoprotein</keyword>
<feature type="domain" description="RsdA/BaiN/AoA(So)-like insert" evidence="6">
    <location>
        <begin position="194"/>
        <end position="361"/>
    </location>
</feature>
<dbReference type="Pfam" id="PF22780">
    <property type="entry name" value="HI0933_like_1st"/>
    <property type="match status" value="1"/>
</dbReference>
<evidence type="ECO:0000256" key="2">
    <source>
        <dbReference type="ARBA" id="ARBA00022630"/>
    </source>
</evidence>
<keyword evidence="4" id="KW-1133">Transmembrane helix</keyword>
<dbReference type="RefSeq" id="WP_171715680.1">
    <property type="nucleotide sequence ID" value="NZ_WHOB01000009.1"/>
</dbReference>
<dbReference type="Pfam" id="PF03486">
    <property type="entry name" value="HI0933_like"/>
    <property type="match status" value="1"/>
</dbReference>
<evidence type="ECO:0000259" key="5">
    <source>
        <dbReference type="Pfam" id="PF03486"/>
    </source>
</evidence>
<name>A0ABX1Y8V7_9BACL</name>
<dbReference type="PANTHER" id="PTHR42887:SF2">
    <property type="entry name" value="OS12G0638800 PROTEIN"/>
    <property type="match status" value="1"/>
</dbReference>
<keyword evidence="4" id="KW-0812">Transmembrane</keyword>
<dbReference type="Gene3D" id="2.40.30.10">
    <property type="entry name" value="Translation factors"/>
    <property type="match status" value="1"/>
</dbReference>